<organism evidence="1 2">
    <name type="scientific">Spirobacillus cienkowskii</name>
    <dbReference type="NCBI Taxonomy" id="495820"/>
    <lineage>
        <taxon>Bacteria</taxon>
        <taxon>Pseudomonadati</taxon>
        <taxon>Bdellovibrionota</taxon>
        <taxon>Oligoflexia</taxon>
        <taxon>Silvanigrellales</taxon>
        <taxon>Spirobacillus</taxon>
    </lineage>
</organism>
<gene>
    <name evidence="1" type="ORF">DCC88_11220</name>
</gene>
<dbReference type="Proteomes" id="UP000253934">
    <property type="component" value="Unassembled WGS sequence"/>
</dbReference>
<dbReference type="InterPro" id="IPR008878">
    <property type="entry name" value="Transposase_IS66_Orf2"/>
</dbReference>
<dbReference type="NCBIfam" id="NF033819">
    <property type="entry name" value="IS66_TnpB"/>
    <property type="match status" value="1"/>
</dbReference>
<name>A0A369KNU5_9BACT</name>
<dbReference type="EMBL" id="QOVW01000095">
    <property type="protein sequence ID" value="RDB35222.1"/>
    <property type="molecule type" value="Genomic_DNA"/>
</dbReference>
<reference evidence="1" key="1">
    <citation type="submission" date="2018-04" db="EMBL/GenBank/DDBJ databases">
        <title>Draft genome sequence of the Candidatus Spirobacillus cienkowskii, a pathogen of freshwater Daphnia species, reconstructed from hemolymph metagenomic reads.</title>
        <authorList>
            <person name="Bresciani L."/>
            <person name="Lemos L.N."/>
            <person name="Wale N."/>
            <person name="Lin J.Y."/>
            <person name="Fernandes G.R."/>
            <person name="Duffy M.A."/>
            <person name="Rodrigues J.M."/>
        </authorList>
    </citation>
    <scope>NUCLEOTIDE SEQUENCE [LARGE SCALE GENOMIC DNA]</scope>
    <source>
        <strain evidence="1">Binning01</strain>
    </source>
</reference>
<sequence length="126" mass="14856">MLSFNRRTKIYVYKEPTDMRESYDGLFYKAKKLLKKDPFSGHLFLFINKRRTSCKCLYYDGTGLVIVAKRLEEGLFSRINPLYKKEVVLTQAEFSLFFEGANLEKRFIESPIEIKKVARKLKALNL</sequence>
<dbReference type="AlphaFoldDB" id="A0A369KNU5"/>
<evidence type="ECO:0000313" key="1">
    <source>
        <dbReference type="EMBL" id="RDB35222.1"/>
    </source>
</evidence>
<dbReference type="PANTHER" id="PTHR36455:SF1">
    <property type="entry name" value="BLR8292 PROTEIN"/>
    <property type="match status" value="1"/>
</dbReference>
<comment type="caution">
    <text evidence="1">The sequence shown here is derived from an EMBL/GenBank/DDBJ whole genome shotgun (WGS) entry which is preliminary data.</text>
</comment>
<evidence type="ECO:0000313" key="2">
    <source>
        <dbReference type="Proteomes" id="UP000253934"/>
    </source>
</evidence>
<keyword evidence="2" id="KW-1185">Reference proteome</keyword>
<accession>A0A369KNU5</accession>
<dbReference type="RefSeq" id="WP_338635667.1">
    <property type="nucleotide sequence ID" value="NZ_CP146516.1"/>
</dbReference>
<dbReference type="PANTHER" id="PTHR36455">
    <property type="match status" value="1"/>
</dbReference>
<proteinExistence type="predicted"/>
<dbReference type="Pfam" id="PF05717">
    <property type="entry name" value="TnpB_IS66"/>
    <property type="match status" value="1"/>
</dbReference>
<protein>
    <submittedName>
        <fullName evidence="1">Transposase</fullName>
    </submittedName>
</protein>